<dbReference type="Gene3D" id="1.10.357.10">
    <property type="entry name" value="Tetracycline Repressor, domain 2"/>
    <property type="match status" value="1"/>
</dbReference>
<keyword evidence="2 3" id="KW-0238">DNA-binding</keyword>
<protein>
    <submittedName>
        <fullName evidence="5">TetR/AcrR family transcriptional regulator</fullName>
    </submittedName>
</protein>
<evidence type="ECO:0000256" key="1">
    <source>
        <dbReference type="ARBA" id="ARBA00022491"/>
    </source>
</evidence>
<dbReference type="PRINTS" id="PR00455">
    <property type="entry name" value="HTHTETR"/>
</dbReference>
<dbReference type="Pfam" id="PF00440">
    <property type="entry name" value="TetR_N"/>
    <property type="match status" value="1"/>
</dbReference>
<dbReference type="EMBL" id="JAOUSF010000004">
    <property type="protein sequence ID" value="MCU9614610.1"/>
    <property type="molecule type" value="Genomic_DNA"/>
</dbReference>
<accession>A0AAE3IYX9</accession>
<gene>
    <name evidence="5" type="ORF">OEV98_13785</name>
</gene>
<dbReference type="RefSeq" id="WP_263073910.1">
    <property type="nucleotide sequence ID" value="NZ_JAOUSF010000004.1"/>
</dbReference>
<name>A0AAE3IYX9_9BACI</name>
<sequence length="295" mass="34753">MNDRKKHVIMMAHQLFIEKGFQATSIQDILDYSGISKGTFYNYFSSKNELLIALLKELYFEMEQAQNKLLVGQDASDLEIFIKQVEVQTELNRKNKLISLLEEVNFSNDKEIIHFIRIGQLKILKWLHSRFLDIFGKEKEPYILDCAIMFTGILHINFKYYSAAHEKNINISKVVRYSVSRIVSIMEDVAKSKEQLFEPQLLGHWLPKNHQQKKVFQRDIDKTITALKSGIKDTDLEDKYLEFLDFIQDELLHAKKPRRHLVENVFNEMKKDLSPTNKKEIFALEVLISTYFQRS</sequence>
<dbReference type="InterPro" id="IPR009057">
    <property type="entry name" value="Homeodomain-like_sf"/>
</dbReference>
<dbReference type="InterPro" id="IPR001647">
    <property type="entry name" value="HTH_TetR"/>
</dbReference>
<organism evidence="5 6">
    <name type="scientific">Perspicuibacillus lycopersici</name>
    <dbReference type="NCBI Taxonomy" id="1325689"/>
    <lineage>
        <taxon>Bacteria</taxon>
        <taxon>Bacillati</taxon>
        <taxon>Bacillota</taxon>
        <taxon>Bacilli</taxon>
        <taxon>Bacillales</taxon>
        <taxon>Bacillaceae</taxon>
        <taxon>Perspicuibacillus</taxon>
    </lineage>
</organism>
<reference evidence="5" key="1">
    <citation type="submission" date="2022-10" db="EMBL/GenBank/DDBJ databases">
        <title>Description of Fervidibacillus gen. nov. in the family Fervidibacillaceae fam. nov. with two species, Fervidibacillus albus sp. nov., and Fervidibacillus halotolerans sp. nov., isolated from tidal flat sediments.</title>
        <authorList>
            <person name="Kwon K.K."/>
            <person name="Yang S.-H."/>
        </authorList>
    </citation>
    <scope>NUCLEOTIDE SEQUENCE</scope>
    <source>
        <strain evidence="5">JCM 19140</strain>
    </source>
</reference>
<dbReference type="SUPFAM" id="SSF46689">
    <property type="entry name" value="Homeodomain-like"/>
    <property type="match status" value="1"/>
</dbReference>
<keyword evidence="1" id="KW-0678">Repressor</keyword>
<dbReference type="PANTHER" id="PTHR43479">
    <property type="entry name" value="ACREF/ENVCD OPERON REPRESSOR-RELATED"/>
    <property type="match status" value="1"/>
</dbReference>
<evidence type="ECO:0000313" key="6">
    <source>
        <dbReference type="Proteomes" id="UP001209318"/>
    </source>
</evidence>
<keyword evidence="6" id="KW-1185">Reference proteome</keyword>
<dbReference type="GO" id="GO:0003677">
    <property type="term" value="F:DNA binding"/>
    <property type="evidence" value="ECO:0007669"/>
    <property type="project" value="UniProtKB-UniRule"/>
</dbReference>
<evidence type="ECO:0000256" key="3">
    <source>
        <dbReference type="PROSITE-ProRule" id="PRU00335"/>
    </source>
</evidence>
<dbReference type="Proteomes" id="UP001209318">
    <property type="component" value="Unassembled WGS sequence"/>
</dbReference>
<feature type="DNA-binding region" description="H-T-H motif" evidence="3">
    <location>
        <begin position="25"/>
        <end position="44"/>
    </location>
</feature>
<feature type="domain" description="HTH tetR-type" evidence="4">
    <location>
        <begin position="2"/>
        <end position="62"/>
    </location>
</feature>
<dbReference type="AlphaFoldDB" id="A0AAE3IYX9"/>
<dbReference type="PROSITE" id="PS50977">
    <property type="entry name" value="HTH_TETR_2"/>
    <property type="match status" value="1"/>
</dbReference>
<comment type="caution">
    <text evidence="5">The sequence shown here is derived from an EMBL/GenBank/DDBJ whole genome shotgun (WGS) entry which is preliminary data.</text>
</comment>
<proteinExistence type="predicted"/>
<dbReference type="InterPro" id="IPR050624">
    <property type="entry name" value="HTH-type_Tx_Regulator"/>
</dbReference>
<dbReference type="PANTHER" id="PTHR43479:SF22">
    <property type="entry name" value="TRANSCRIPTIONAL REGULATOR, TETR FAMILY"/>
    <property type="match status" value="1"/>
</dbReference>
<evidence type="ECO:0000313" key="5">
    <source>
        <dbReference type="EMBL" id="MCU9614610.1"/>
    </source>
</evidence>
<dbReference type="PROSITE" id="PS01081">
    <property type="entry name" value="HTH_TETR_1"/>
    <property type="match status" value="1"/>
</dbReference>
<evidence type="ECO:0000256" key="2">
    <source>
        <dbReference type="ARBA" id="ARBA00023125"/>
    </source>
</evidence>
<evidence type="ECO:0000259" key="4">
    <source>
        <dbReference type="PROSITE" id="PS50977"/>
    </source>
</evidence>
<dbReference type="InterPro" id="IPR023772">
    <property type="entry name" value="DNA-bd_HTH_TetR-type_CS"/>
</dbReference>